<evidence type="ECO:0000256" key="1">
    <source>
        <dbReference type="SAM" id="MobiDB-lite"/>
    </source>
</evidence>
<accession>A0A9P9G833</accession>
<dbReference type="RefSeq" id="XP_046044278.1">
    <property type="nucleotide sequence ID" value="XM_046190708.1"/>
</dbReference>
<dbReference type="Proteomes" id="UP000720189">
    <property type="component" value="Unassembled WGS sequence"/>
</dbReference>
<dbReference type="AlphaFoldDB" id="A0A9P9G833"/>
<organism evidence="2 3">
    <name type="scientific">Fusarium redolens</name>
    <dbReference type="NCBI Taxonomy" id="48865"/>
    <lineage>
        <taxon>Eukaryota</taxon>
        <taxon>Fungi</taxon>
        <taxon>Dikarya</taxon>
        <taxon>Ascomycota</taxon>
        <taxon>Pezizomycotina</taxon>
        <taxon>Sordariomycetes</taxon>
        <taxon>Hypocreomycetidae</taxon>
        <taxon>Hypocreales</taxon>
        <taxon>Nectriaceae</taxon>
        <taxon>Fusarium</taxon>
        <taxon>Fusarium redolens species complex</taxon>
    </lineage>
</organism>
<protein>
    <submittedName>
        <fullName evidence="2">Uncharacterized protein</fullName>
    </submittedName>
</protein>
<evidence type="ECO:0000313" key="2">
    <source>
        <dbReference type="EMBL" id="KAH7233933.1"/>
    </source>
</evidence>
<reference evidence="2" key="1">
    <citation type="journal article" date="2021" name="Nat. Commun.">
        <title>Genetic determinants of endophytism in the Arabidopsis root mycobiome.</title>
        <authorList>
            <person name="Mesny F."/>
            <person name="Miyauchi S."/>
            <person name="Thiergart T."/>
            <person name="Pickel B."/>
            <person name="Atanasova L."/>
            <person name="Karlsson M."/>
            <person name="Huettel B."/>
            <person name="Barry K.W."/>
            <person name="Haridas S."/>
            <person name="Chen C."/>
            <person name="Bauer D."/>
            <person name="Andreopoulos W."/>
            <person name="Pangilinan J."/>
            <person name="LaButti K."/>
            <person name="Riley R."/>
            <person name="Lipzen A."/>
            <person name="Clum A."/>
            <person name="Drula E."/>
            <person name="Henrissat B."/>
            <person name="Kohler A."/>
            <person name="Grigoriev I.V."/>
            <person name="Martin F.M."/>
            <person name="Hacquard S."/>
        </authorList>
    </citation>
    <scope>NUCLEOTIDE SEQUENCE</scope>
    <source>
        <strain evidence="2">MPI-CAGE-AT-0023</strain>
    </source>
</reference>
<proteinExistence type="predicted"/>
<dbReference type="EMBL" id="JAGMUX010000018">
    <property type="protein sequence ID" value="KAH7233933.1"/>
    <property type="molecule type" value="Genomic_DNA"/>
</dbReference>
<comment type="caution">
    <text evidence="2">The sequence shown here is derived from an EMBL/GenBank/DDBJ whole genome shotgun (WGS) entry which is preliminary data.</text>
</comment>
<evidence type="ECO:0000313" key="3">
    <source>
        <dbReference type="Proteomes" id="UP000720189"/>
    </source>
</evidence>
<name>A0A9P9G833_FUSRE</name>
<gene>
    <name evidence="2" type="ORF">BKA55DRAFT_544404</name>
</gene>
<sequence>MGYVRKSSEPNTKVLLYGRLSGRYPRAVLEKNLKKKAKFEIVKKFEDRPNYFVCTETAFKNMDKYKEGNKVSQAVANMTTICKPGWLYDALEGNLDPKEHHIQWPPEKRGNPLEKLRWNKLLHECWVRAEQGINSWQCRAFIIPLLLGVSNEAMAADFSVHLSQCEMPNKSQKYLSTVDLQKRFSNALLASSKSYPRPIIFSSDSICRDLDLPSVAEIKNKDGMDLNGLEIFALLRDHNDIQKNIHSNFDSMILFIFISQVSLHDKAEEALNSLLKKFQDTEMEQGLWILHQLIRNMSMRKIDRLLKWQDIPTEDTEGWWKVRYRNEEAFVISLYNEMEDQEVWTEVKIKDFERFSRLKSKEKIDCYIQDRRSCTALLPTGLRIPLSKHQEDANDKQDDEQSSLGDASDEKRKGKDKS</sequence>
<dbReference type="GeneID" id="70220662"/>
<feature type="region of interest" description="Disordered" evidence="1">
    <location>
        <begin position="387"/>
        <end position="418"/>
    </location>
</feature>
<keyword evidence="3" id="KW-1185">Reference proteome</keyword>
<feature type="compositionally biased region" description="Basic and acidic residues" evidence="1">
    <location>
        <begin position="408"/>
        <end position="418"/>
    </location>
</feature>